<name>A0AC61R901_9FIRM</name>
<organism evidence="1 2">
    <name type="scientific">Dubosiella muris</name>
    <dbReference type="NCBI Taxonomy" id="3038133"/>
    <lineage>
        <taxon>Bacteria</taxon>
        <taxon>Bacillati</taxon>
        <taxon>Bacillota</taxon>
        <taxon>Erysipelotrichia</taxon>
        <taxon>Erysipelotrichales</taxon>
        <taxon>Erysipelotrichaceae</taxon>
        <taxon>Dubosiella</taxon>
    </lineage>
</organism>
<gene>
    <name evidence="1" type="ORF">E5336_02765</name>
</gene>
<accession>A0AC61R901</accession>
<sequence length="220" mass="25211">MINILMNTSMIDEKWCVPVLKKALKPGMKVCVVALSFFDDTKTGADWNRQFAPGQGIWYRSNHDVFFRYGIRDEDISWIRYFSDSTEDMRRKIEQADVLMLTGGAPDLAMKRIKEKGLKKALKRFSGVVIGYSAGAMMQLDRYHITPDADYPDFSYQTGLGYVNGFDIEVHYANNAHQNGYIEKVRQETGKPVYAMYEDGGILIDEDRKITCFGRVDLLE</sequence>
<dbReference type="Proteomes" id="UP000308836">
    <property type="component" value="Unassembled WGS sequence"/>
</dbReference>
<keyword evidence="2" id="KW-1185">Reference proteome</keyword>
<reference evidence="1" key="1">
    <citation type="submission" date="2019-04" db="EMBL/GenBank/DDBJ databases">
        <title>Microbes associate with the intestines of laboratory mice.</title>
        <authorList>
            <person name="Navarre W."/>
            <person name="Wong E."/>
            <person name="Huang K."/>
            <person name="Tropini C."/>
            <person name="Ng K."/>
            <person name="Yu B."/>
        </authorList>
    </citation>
    <scope>NUCLEOTIDE SEQUENCE</scope>
    <source>
        <strain evidence="1">NM09_H32</strain>
    </source>
</reference>
<proteinExistence type="predicted"/>
<evidence type="ECO:0000313" key="1">
    <source>
        <dbReference type="EMBL" id="TGY66729.1"/>
    </source>
</evidence>
<evidence type="ECO:0000313" key="2">
    <source>
        <dbReference type="Proteomes" id="UP000308836"/>
    </source>
</evidence>
<protein>
    <submittedName>
        <fullName evidence="1">Peptidase S51</fullName>
    </submittedName>
</protein>
<dbReference type="EMBL" id="SRYG01000004">
    <property type="protein sequence ID" value="TGY66729.1"/>
    <property type="molecule type" value="Genomic_DNA"/>
</dbReference>
<comment type="caution">
    <text evidence="1">The sequence shown here is derived from an EMBL/GenBank/DDBJ whole genome shotgun (WGS) entry which is preliminary data.</text>
</comment>